<keyword evidence="2" id="KW-1185">Reference proteome</keyword>
<name>A0A9J5WUC0_SOLCO</name>
<organism evidence="1 2">
    <name type="scientific">Solanum commersonii</name>
    <name type="common">Commerson's wild potato</name>
    <name type="synonym">Commerson's nightshade</name>
    <dbReference type="NCBI Taxonomy" id="4109"/>
    <lineage>
        <taxon>Eukaryota</taxon>
        <taxon>Viridiplantae</taxon>
        <taxon>Streptophyta</taxon>
        <taxon>Embryophyta</taxon>
        <taxon>Tracheophyta</taxon>
        <taxon>Spermatophyta</taxon>
        <taxon>Magnoliopsida</taxon>
        <taxon>eudicotyledons</taxon>
        <taxon>Gunneridae</taxon>
        <taxon>Pentapetalae</taxon>
        <taxon>asterids</taxon>
        <taxon>lamiids</taxon>
        <taxon>Solanales</taxon>
        <taxon>Solanaceae</taxon>
        <taxon>Solanoideae</taxon>
        <taxon>Solaneae</taxon>
        <taxon>Solanum</taxon>
    </lineage>
</organism>
<reference evidence="1 2" key="1">
    <citation type="submission" date="2020-09" db="EMBL/GenBank/DDBJ databases">
        <title>De no assembly of potato wild relative species, Solanum commersonii.</title>
        <authorList>
            <person name="Cho K."/>
        </authorList>
    </citation>
    <scope>NUCLEOTIDE SEQUENCE [LARGE SCALE GENOMIC DNA]</scope>
    <source>
        <strain evidence="1">LZ3.2</strain>
        <tissue evidence="1">Leaf</tissue>
    </source>
</reference>
<sequence length="157" mass="17538">MNFLLWASVKTLVMDSIGPERQTSPFSSFVKTLVMESISPKGKMGPFSSSNEPRAGQPPFCQFSCDTFHGFLYPWIFGDPEFLRVFGRCFSWTSVKTLLIESVGPKGQTGLFSGSNDPRASKPPFYRFSCAIIHEFLVIRDSGVFLAKNFHGLPLKP</sequence>
<evidence type="ECO:0000313" key="1">
    <source>
        <dbReference type="EMBL" id="KAG5578869.1"/>
    </source>
</evidence>
<protein>
    <submittedName>
        <fullName evidence="1">Uncharacterized protein</fullName>
    </submittedName>
</protein>
<comment type="caution">
    <text evidence="1">The sequence shown here is derived from an EMBL/GenBank/DDBJ whole genome shotgun (WGS) entry which is preliminary data.</text>
</comment>
<gene>
    <name evidence="1" type="ORF">H5410_049496</name>
</gene>
<dbReference type="AlphaFoldDB" id="A0A9J5WUC0"/>
<dbReference type="Proteomes" id="UP000824120">
    <property type="component" value="Chromosome 10"/>
</dbReference>
<evidence type="ECO:0000313" key="2">
    <source>
        <dbReference type="Proteomes" id="UP000824120"/>
    </source>
</evidence>
<dbReference type="EMBL" id="JACXVP010000010">
    <property type="protein sequence ID" value="KAG5578869.1"/>
    <property type="molecule type" value="Genomic_DNA"/>
</dbReference>
<proteinExistence type="predicted"/>
<accession>A0A9J5WUC0</accession>